<gene>
    <name evidence="3" type="ORF">XA3_06290</name>
</gene>
<evidence type="ECO:0000313" key="3">
    <source>
        <dbReference type="EMBL" id="BDR58188.1"/>
    </source>
</evidence>
<dbReference type="InterPro" id="IPR015946">
    <property type="entry name" value="KH_dom-like_a/b"/>
</dbReference>
<evidence type="ECO:0000313" key="4">
    <source>
        <dbReference type="Proteomes" id="UP001321861"/>
    </source>
</evidence>
<organism evidence="3 4">
    <name type="scientific">Xylocopilactobacillus apicola</name>
    <dbReference type="NCBI Taxonomy" id="2932184"/>
    <lineage>
        <taxon>Bacteria</taxon>
        <taxon>Bacillati</taxon>
        <taxon>Bacillota</taxon>
        <taxon>Bacilli</taxon>
        <taxon>Lactobacillales</taxon>
        <taxon>Lactobacillaceae</taxon>
        <taxon>Xylocopilactobacillus</taxon>
    </lineage>
</organism>
<evidence type="ECO:0000256" key="2">
    <source>
        <dbReference type="ARBA" id="ARBA00022884"/>
    </source>
</evidence>
<dbReference type="KEGG" id="xap:XA3_06290"/>
<sequence length="83" mass="9022">MNGDLQKLIRTLVAPMVEFENKLNIEIKEDNNVIQCSIHAAGTDVGRLIGRNGSVAENIQQVVRAFGHLGLKKVQISVIANNG</sequence>
<dbReference type="EMBL" id="AP026802">
    <property type="protein sequence ID" value="BDR58188.1"/>
    <property type="molecule type" value="Genomic_DNA"/>
</dbReference>
<dbReference type="Proteomes" id="UP001321861">
    <property type="component" value="Chromosome"/>
</dbReference>
<dbReference type="RefSeq" id="WP_317636104.1">
    <property type="nucleotide sequence ID" value="NZ_AP026802.1"/>
</dbReference>
<dbReference type="Pfam" id="PF13083">
    <property type="entry name" value="KH_KhpA-B"/>
    <property type="match status" value="1"/>
</dbReference>
<dbReference type="PANTHER" id="PTHR34654">
    <property type="entry name" value="UPF0109 PROTEIN SCO5592"/>
    <property type="match status" value="1"/>
</dbReference>
<reference evidence="3 4" key="1">
    <citation type="journal article" date="2023" name="Microbiol. Spectr.">
        <title>Symbiosis of Carpenter Bees with Uncharacterized Lactic Acid Bacteria Showing NAD Auxotrophy.</title>
        <authorList>
            <person name="Kawasaki S."/>
            <person name="Ozawa K."/>
            <person name="Mori T."/>
            <person name="Yamamoto A."/>
            <person name="Ito M."/>
            <person name="Ohkuma M."/>
            <person name="Sakamoto M."/>
            <person name="Matsutani M."/>
        </authorList>
    </citation>
    <scope>NUCLEOTIDE SEQUENCE [LARGE SCALE GENOMIC DNA]</scope>
    <source>
        <strain evidence="3 4">XA3</strain>
    </source>
</reference>
<name>A0AAU9DW53_9LACO</name>
<dbReference type="Gene3D" id="3.30.300.20">
    <property type="match status" value="1"/>
</dbReference>
<dbReference type="AlphaFoldDB" id="A0AAU9DW53"/>
<accession>A0AAU9DW53</accession>
<evidence type="ECO:0000256" key="1">
    <source>
        <dbReference type="ARBA" id="ARBA00022490"/>
    </source>
</evidence>
<dbReference type="InterPro" id="IPR020627">
    <property type="entry name" value="KhpA"/>
</dbReference>
<keyword evidence="1" id="KW-0963">Cytoplasm</keyword>
<dbReference type="GO" id="GO:0003723">
    <property type="term" value="F:RNA binding"/>
    <property type="evidence" value="ECO:0007669"/>
    <property type="project" value="UniProtKB-KW"/>
</dbReference>
<proteinExistence type="predicted"/>
<protein>
    <submittedName>
        <fullName evidence="3">UPF0109 protein</fullName>
    </submittedName>
</protein>
<keyword evidence="2" id="KW-0694">RNA-binding</keyword>
<keyword evidence="4" id="KW-1185">Reference proteome</keyword>
<dbReference type="PANTHER" id="PTHR34654:SF1">
    <property type="entry name" value="RNA-BINDING PROTEIN KHPA"/>
    <property type="match status" value="1"/>
</dbReference>